<dbReference type="InterPro" id="IPR025669">
    <property type="entry name" value="AAA_dom"/>
</dbReference>
<dbReference type="SUPFAM" id="SSF52540">
    <property type="entry name" value="P-loop containing nucleoside triphosphate hydrolases"/>
    <property type="match status" value="1"/>
</dbReference>
<dbReference type="STRING" id="246197.MXAN_3920"/>
<dbReference type="InterPro" id="IPR050678">
    <property type="entry name" value="DNA_Partitioning_ATPase"/>
</dbReference>
<dbReference type="HOGENOM" id="CLU_037612_1_2_7"/>
<name>Q1D5H3_MYXXD</name>
<evidence type="ECO:0000313" key="3">
    <source>
        <dbReference type="Proteomes" id="UP000002402"/>
    </source>
</evidence>
<dbReference type="EMBL" id="CP000113">
    <property type="protein sequence ID" value="ABF88502.1"/>
    <property type="molecule type" value="Genomic_DNA"/>
</dbReference>
<reference evidence="2 3" key="1">
    <citation type="journal article" date="2006" name="Proc. Natl. Acad. Sci. U.S.A.">
        <title>Evolution of sensory complexity recorded in a myxobacterial genome.</title>
        <authorList>
            <person name="Goldman B.S."/>
            <person name="Nierman W.C."/>
            <person name="Kaiser D."/>
            <person name="Slater S.C."/>
            <person name="Durkin A.S."/>
            <person name="Eisen J.A."/>
            <person name="Ronning C.M."/>
            <person name="Barbazuk W.B."/>
            <person name="Blanchard M."/>
            <person name="Field C."/>
            <person name="Halling C."/>
            <person name="Hinkle G."/>
            <person name="Iartchuk O."/>
            <person name="Kim H.S."/>
            <person name="Mackenzie C."/>
            <person name="Madupu R."/>
            <person name="Miller N."/>
            <person name="Shvartsbeyn A."/>
            <person name="Sullivan S.A."/>
            <person name="Vaudin M."/>
            <person name="Wiegand R."/>
            <person name="Kaplan H.B."/>
        </authorList>
    </citation>
    <scope>NUCLEOTIDE SEQUENCE [LARGE SCALE GENOMIC DNA]</scope>
    <source>
        <strain evidence="3">DK1622</strain>
    </source>
</reference>
<dbReference type="Gene3D" id="3.40.50.300">
    <property type="entry name" value="P-loop containing nucleotide triphosphate hydrolases"/>
    <property type="match status" value="1"/>
</dbReference>
<protein>
    <submittedName>
        <fullName evidence="2">Sporulation initiation inhibitor protein</fullName>
    </submittedName>
</protein>
<dbReference type="OrthoDB" id="9785810at2"/>
<dbReference type="CDD" id="cd02042">
    <property type="entry name" value="ParAB_family"/>
    <property type="match status" value="1"/>
</dbReference>
<evidence type="ECO:0000313" key="2">
    <source>
        <dbReference type="EMBL" id="ABF88502.1"/>
    </source>
</evidence>
<keyword evidence="3" id="KW-1185">Reference proteome</keyword>
<gene>
    <name evidence="2" type="ordered locus">MXAN_3920</name>
</gene>
<organism evidence="2 3">
    <name type="scientific">Myxococcus xanthus (strain DK1622)</name>
    <dbReference type="NCBI Taxonomy" id="246197"/>
    <lineage>
        <taxon>Bacteria</taxon>
        <taxon>Pseudomonadati</taxon>
        <taxon>Myxococcota</taxon>
        <taxon>Myxococcia</taxon>
        <taxon>Myxococcales</taxon>
        <taxon>Cystobacterineae</taxon>
        <taxon>Myxococcaceae</taxon>
        <taxon>Myxococcus</taxon>
    </lineage>
</organism>
<dbReference type="Proteomes" id="UP000002402">
    <property type="component" value="Chromosome"/>
</dbReference>
<feature type="domain" description="AAA" evidence="1">
    <location>
        <begin position="64"/>
        <end position="233"/>
    </location>
</feature>
<dbReference type="EnsemblBacteria" id="ABF88502">
    <property type="protein sequence ID" value="ABF88502"/>
    <property type="gene ID" value="MXAN_3920"/>
</dbReference>
<sequence length="315" mass="33075">MDHDAEVARGGAHFLRTSLQVMGRHAEEECVAGGAVEARGTEHGGAAARGFSPRGSSGIDRGMAFIAFSTIKGGVGKTTLCSHVAAALADAGRQVLLLDLDPQAHASLVLGLESREGPCVGDALGPRPKHTLAQVVVASPKRPGLFIAPAAPRMAAQERELFQWGHRLQAIPRALKTLGWTPDIILADTPPSIGAYTEAVLASADLVVAPVPTGAFALQGLGEIETAWRDVREQGGELVAVVNLWDRRTTATNEAMEGALSESTVPVLRARIPRSESINQAGLGYEVVFDTSPQAAGVEELRALAQELAKRVGLR</sequence>
<accession>Q1D5H3</accession>
<dbReference type="AlphaFoldDB" id="Q1D5H3"/>
<dbReference type="PANTHER" id="PTHR13696:SF99">
    <property type="entry name" value="COBYRINIC ACID AC-DIAMIDE SYNTHASE"/>
    <property type="match status" value="1"/>
</dbReference>
<evidence type="ECO:0000259" key="1">
    <source>
        <dbReference type="Pfam" id="PF13614"/>
    </source>
</evidence>
<dbReference type="eggNOG" id="COG1192">
    <property type="taxonomic scope" value="Bacteria"/>
</dbReference>
<dbReference type="KEGG" id="mxa:MXAN_3920"/>
<dbReference type="PANTHER" id="PTHR13696">
    <property type="entry name" value="P-LOOP CONTAINING NUCLEOSIDE TRIPHOSPHATE HYDROLASE"/>
    <property type="match status" value="1"/>
</dbReference>
<proteinExistence type="predicted"/>
<dbReference type="Pfam" id="PF13614">
    <property type="entry name" value="AAA_31"/>
    <property type="match status" value="1"/>
</dbReference>
<dbReference type="InterPro" id="IPR027417">
    <property type="entry name" value="P-loop_NTPase"/>
</dbReference>